<evidence type="ECO:0000313" key="1">
    <source>
        <dbReference type="EMBL" id="SMF94517.1"/>
    </source>
</evidence>
<dbReference type="Proteomes" id="UP000192923">
    <property type="component" value="Unassembled WGS sequence"/>
</dbReference>
<dbReference type="STRING" id="1760988.SAMN02949497_1835"/>
<dbReference type="EMBL" id="FXAM01000001">
    <property type="protein sequence ID" value="SMF94517.1"/>
    <property type="molecule type" value="Genomic_DNA"/>
</dbReference>
<reference evidence="1 2" key="1">
    <citation type="submission" date="2016-12" db="EMBL/GenBank/DDBJ databases">
        <authorList>
            <person name="Song W.-J."/>
            <person name="Kurnit D.M."/>
        </authorList>
    </citation>
    <scope>NUCLEOTIDE SEQUENCE [LARGE SCALE GENOMIC DNA]</scope>
    <source>
        <strain evidence="1 2">175</strain>
    </source>
</reference>
<accession>A0A1Y6CW01</accession>
<organism evidence="1 2">
    <name type="scientific">Methylomagnum ishizawai</name>
    <dbReference type="NCBI Taxonomy" id="1760988"/>
    <lineage>
        <taxon>Bacteria</taxon>
        <taxon>Pseudomonadati</taxon>
        <taxon>Pseudomonadota</taxon>
        <taxon>Gammaproteobacteria</taxon>
        <taxon>Methylococcales</taxon>
        <taxon>Methylococcaceae</taxon>
        <taxon>Methylomagnum</taxon>
    </lineage>
</organism>
<dbReference type="RefSeq" id="WP_085211969.1">
    <property type="nucleotide sequence ID" value="NZ_FXAM01000001.1"/>
</dbReference>
<gene>
    <name evidence="1" type="ORF">SAMN02949497_1835</name>
</gene>
<name>A0A1Y6CW01_9GAMM</name>
<sequence>MNVLIIPEDFRKDQYLLQPIVAALLSHLGKPRAKVTVLKDPLLGGVARALDFQQLKPIIERYRGMVDVFLLCVDRDGEQSRRLRLGNLESQARAILPENRIFLAENAWQELEVWALAGLDLPKEWAWRDIRAERDPKERYFKPIAERRGLLDEPGEGRRTLGIEAAKRYAKIRQRCPEDIQALEGRIETACASR</sequence>
<dbReference type="AlphaFoldDB" id="A0A1Y6CW01"/>
<dbReference type="OrthoDB" id="7059563at2"/>
<evidence type="ECO:0008006" key="3">
    <source>
        <dbReference type="Google" id="ProtNLM"/>
    </source>
</evidence>
<keyword evidence="2" id="KW-1185">Reference proteome</keyword>
<protein>
    <recommendedName>
        <fullName evidence="3">DUF4276 family protein</fullName>
    </recommendedName>
</protein>
<proteinExistence type="predicted"/>
<evidence type="ECO:0000313" key="2">
    <source>
        <dbReference type="Proteomes" id="UP000192923"/>
    </source>
</evidence>